<evidence type="ECO:0000256" key="8">
    <source>
        <dbReference type="ARBA" id="ARBA00034120"/>
    </source>
</evidence>
<dbReference type="EC" id="2.7.7.49" evidence="1"/>
<dbReference type="CDD" id="cd03487">
    <property type="entry name" value="RT_Bac_retron_II"/>
    <property type="match status" value="1"/>
</dbReference>
<evidence type="ECO:0000256" key="5">
    <source>
        <dbReference type="ARBA" id="ARBA00022842"/>
    </source>
</evidence>
<dbReference type="PRINTS" id="PR00866">
    <property type="entry name" value="RNADNAPOLMS"/>
</dbReference>
<sequence length="495" mass="56725">MIDQTHSQNQRQSYRSEVSQKGKKEFTLLKMQEYGFWPKNLPTPYEKQKAETKEDYEKRKALLKEYDKLSNDLANLYGEKEAINLKLQELKKKYTATWDYEKIRQDIAKTIMAESIARRAERKKEREVAQAEKSAAWQKAKTENIVFIGKGYSSGLQDKLTHTSKLESLGLPLIETDHQLASFLGLTYTELRFLTYHRDVVTSDHYYRYEIPKKKGGFRQIAAPKPLLKQVQRKILVEILEKLPIAEEAHGFIKNRSVVSSAEAHIKAPTLLITMDLENFFPTLTFERVRGMYKSFGYSGYIASLLAMLCTYCERMTIEVSGTTKYVKTSPRILPQGSPASPMITNIICKNLDHRLKGLSATYQLTYSRYADDMSFSYNEAEENLKLGQFLGLVSLIVEDEGFHIKASKTKILRPHNRQCLTGIVINNEEIGVPKKWVKNLRAAIHHAKLLNQTGQPIPTSLSQEIQGKTSWLKSVNPERYKTIIEAGLSVIAHF</sequence>
<dbReference type="PANTHER" id="PTHR34047">
    <property type="entry name" value="NUCLEAR INTRON MATURASE 1, MITOCHONDRIAL-RELATED"/>
    <property type="match status" value="1"/>
</dbReference>
<dbReference type="Pfam" id="PF00078">
    <property type="entry name" value="RVT_1"/>
    <property type="match status" value="1"/>
</dbReference>
<dbReference type="AlphaFoldDB" id="F2JQ35"/>
<dbReference type="GO" id="GO:0046872">
    <property type="term" value="F:metal ion binding"/>
    <property type="evidence" value="ECO:0007669"/>
    <property type="project" value="UniProtKB-KW"/>
</dbReference>
<evidence type="ECO:0000256" key="2">
    <source>
        <dbReference type="ARBA" id="ARBA00022679"/>
    </source>
</evidence>
<dbReference type="InterPro" id="IPR000123">
    <property type="entry name" value="Reverse_transcriptase_msDNA"/>
</dbReference>
<dbReference type="GO" id="GO:0003723">
    <property type="term" value="F:RNA binding"/>
    <property type="evidence" value="ECO:0007669"/>
    <property type="project" value="InterPro"/>
</dbReference>
<keyword evidence="5" id="KW-0460">Magnesium</keyword>
<dbReference type="InterPro" id="IPR000477">
    <property type="entry name" value="RT_dom"/>
</dbReference>
<evidence type="ECO:0000256" key="11">
    <source>
        <dbReference type="SAM" id="MobiDB-lite"/>
    </source>
</evidence>
<evidence type="ECO:0000256" key="1">
    <source>
        <dbReference type="ARBA" id="ARBA00012493"/>
    </source>
</evidence>
<feature type="compositionally biased region" description="Polar residues" evidence="11">
    <location>
        <begin position="1"/>
        <end position="17"/>
    </location>
</feature>
<dbReference type="InterPro" id="IPR051083">
    <property type="entry name" value="GrpII_Intron_Splice-Mob/Def"/>
</dbReference>
<evidence type="ECO:0000259" key="12">
    <source>
        <dbReference type="PROSITE" id="PS50878"/>
    </source>
</evidence>
<protein>
    <recommendedName>
        <fullName evidence="1">RNA-directed DNA polymerase</fullName>
        <ecNumber evidence="1">2.7.7.49</ecNumber>
    </recommendedName>
</protein>
<dbReference type="SUPFAM" id="SSF56672">
    <property type="entry name" value="DNA/RNA polymerases"/>
    <property type="match status" value="1"/>
</dbReference>
<dbReference type="GO" id="GO:0051607">
    <property type="term" value="P:defense response to virus"/>
    <property type="evidence" value="ECO:0007669"/>
    <property type="project" value="UniProtKB-KW"/>
</dbReference>
<evidence type="ECO:0000256" key="10">
    <source>
        <dbReference type="SAM" id="Coils"/>
    </source>
</evidence>
<evidence type="ECO:0000256" key="6">
    <source>
        <dbReference type="ARBA" id="ARBA00022918"/>
    </source>
</evidence>
<evidence type="ECO:0000256" key="9">
    <source>
        <dbReference type="ARBA" id="ARBA00048173"/>
    </source>
</evidence>
<dbReference type="InterPro" id="IPR043502">
    <property type="entry name" value="DNA/RNA_pol_sf"/>
</dbReference>
<dbReference type="KEGG" id="cle:Clole_0850"/>
<name>F2JQ35_CELLD</name>
<comment type="catalytic activity">
    <reaction evidence="9">
        <text>DNA(n) + a 2'-deoxyribonucleoside 5'-triphosphate = DNA(n+1) + diphosphate</text>
        <dbReference type="Rhea" id="RHEA:22508"/>
        <dbReference type="Rhea" id="RHEA-COMP:17339"/>
        <dbReference type="Rhea" id="RHEA-COMP:17340"/>
        <dbReference type="ChEBI" id="CHEBI:33019"/>
        <dbReference type="ChEBI" id="CHEBI:61560"/>
        <dbReference type="ChEBI" id="CHEBI:173112"/>
        <dbReference type="EC" id="2.7.7.49"/>
    </reaction>
</comment>
<evidence type="ECO:0000313" key="14">
    <source>
        <dbReference type="Proteomes" id="UP000008467"/>
    </source>
</evidence>
<dbReference type="PANTHER" id="PTHR34047:SF7">
    <property type="entry name" value="RNA-DIRECTED DNA POLYMERASE"/>
    <property type="match status" value="1"/>
</dbReference>
<keyword evidence="7" id="KW-0051">Antiviral defense</keyword>
<evidence type="ECO:0000256" key="3">
    <source>
        <dbReference type="ARBA" id="ARBA00022695"/>
    </source>
</evidence>
<feature type="domain" description="Reverse transcriptase" evidence="12">
    <location>
        <begin position="192"/>
        <end position="426"/>
    </location>
</feature>
<dbReference type="HOGENOM" id="CLU_028398_4_0_9"/>
<reference evidence="13 14" key="1">
    <citation type="journal article" date="2011" name="J. Bacteriol.">
        <title>Complete genome sequence of the cellulose-degrading bacterium Cellulosilyticum lentocellum.</title>
        <authorList>
            <consortium name="US DOE Joint Genome Institute"/>
            <person name="Miller D.A."/>
            <person name="Suen G."/>
            <person name="Bruce D."/>
            <person name="Copeland A."/>
            <person name="Cheng J.F."/>
            <person name="Detter C."/>
            <person name="Goodwin L.A."/>
            <person name="Han C.S."/>
            <person name="Hauser L.J."/>
            <person name="Land M.L."/>
            <person name="Lapidus A."/>
            <person name="Lucas S."/>
            <person name="Meincke L."/>
            <person name="Pitluck S."/>
            <person name="Tapia R."/>
            <person name="Teshima H."/>
            <person name="Woyke T."/>
            <person name="Fox B.G."/>
            <person name="Angert E.R."/>
            <person name="Currie C.R."/>
        </authorList>
    </citation>
    <scope>NUCLEOTIDE SEQUENCE [LARGE SCALE GENOMIC DNA]</scope>
    <source>
        <strain evidence="14">ATCC 49066 / DSM 5427 / NCIMB 11756 / RHM5</strain>
    </source>
</reference>
<dbReference type="EMBL" id="CP002582">
    <property type="protein sequence ID" value="ADZ82583.1"/>
    <property type="molecule type" value="Genomic_DNA"/>
</dbReference>
<dbReference type="STRING" id="642492.Clole_0850"/>
<keyword evidence="10" id="KW-0175">Coiled coil</keyword>
<keyword evidence="2 13" id="KW-0808">Transferase</keyword>
<dbReference type="GO" id="GO:0003964">
    <property type="term" value="F:RNA-directed DNA polymerase activity"/>
    <property type="evidence" value="ECO:0007669"/>
    <property type="project" value="UniProtKB-KW"/>
</dbReference>
<organism evidence="13 14">
    <name type="scientific">Cellulosilyticum lentocellum (strain ATCC 49066 / DSM 5427 / NCIMB 11756 / RHM5)</name>
    <name type="common">Clostridium lentocellum</name>
    <dbReference type="NCBI Taxonomy" id="642492"/>
    <lineage>
        <taxon>Bacteria</taxon>
        <taxon>Bacillati</taxon>
        <taxon>Bacillota</taxon>
        <taxon>Clostridia</taxon>
        <taxon>Lachnospirales</taxon>
        <taxon>Cellulosilyticaceae</taxon>
        <taxon>Cellulosilyticum</taxon>
    </lineage>
</organism>
<keyword evidence="6 13" id="KW-0695">RNA-directed DNA polymerase</keyword>
<keyword evidence="3 13" id="KW-0548">Nucleotidyltransferase</keyword>
<keyword evidence="14" id="KW-1185">Reference proteome</keyword>
<evidence type="ECO:0000313" key="13">
    <source>
        <dbReference type="EMBL" id="ADZ82583.1"/>
    </source>
</evidence>
<gene>
    <name evidence="13" type="ordered locus">Clole_0850</name>
</gene>
<comment type="similarity">
    <text evidence="8">Belongs to the bacterial reverse transcriptase family.</text>
</comment>
<keyword evidence="4" id="KW-0479">Metal-binding</keyword>
<feature type="coiled-coil region" evidence="10">
    <location>
        <begin position="59"/>
        <end position="93"/>
    </location>
</feature>
<evidence type="ECO:0000256" key="4">
    <source>
        <dbReference type="ARBA" id="ARBA00022723"/>
    </source>
</evidence>
<proteinExistence type="inferred from homology"/>
<feature type="region of interest" description="Disordered" evidence="11">
    <location>
        <begin position="1"/>
        <end position="21"/>
    </location>
</feature>
<dbReference type="Proteomes" id="UP000008467">
    <property type="component" value="Chromosome"/>
</dbReference>
<evidence type="ECO:0000256" key="7">
    <source>
        <dbReference type="ARBA" id="ARBA00023118"/>
    </source>
</evidence>
<dbReference type="PROSITE" id="PS50878">
    <property type="entry name" value="RT_POL"/>
    <property type="match status" value="1"/>
</dbReference>
<accession>F2JQ35</accession>
<dbReference type="eggNOG" id="COG3344">
    <property type="taxonomic scope" value="Bacteria"/>
</dbReference>
<dbReference type="RefSeq" id="WP_013655884.1">
    <property type="nucleotide sequence ID" value="NC_015275.1"/>
</dbReference>